<gene>
    <name evidence="1" type="ORF">C4H11_10465</name>
</gene>
<protein>
    <recommendedName>
        <fullName evidence="3">Transcriptional regulator</fullName>
    </recommendedName>
</protein>
<sequence>MKYEQLVDRYWRAYSDEMIKVPETALYFALVEQWHRQGENDVTNCSFRTICLMIRLPMKKISPAVFALVSKGLIECTIGKDGISYKFT</sequence>
<evidence type="ECO:0000313" key="1">
    <source>
        <dbReference type="EMBL" id="AVM53295.1"/>
    </source>
</evidence>
<evidence type="ECO:0000313" key="2">
    <source>
        <dbReference type="Proteomes" id="UP000238304"/>
    </source>
</evidence>
<dbReference type="Proteomes" id="UP000238304">
    <property type="component" value="Chromosome"/>
</dbReference>
<evidence type="ECO:0008006" key="3">
    <source>
        <dbReference type="Google" id="ProtNLM"/>
    </source>
</evidence>
<accession>A0ABM6T912</accession>
<organism evidence="1 2">
    <name type="scientific">Bacteroides zoogleoformans</name>
    <dbReference type="NCBI Taxonomy" id="28119"/>
    <lineage>
        <taxon>Bacteria</taxon>
        <taxon>Pseudomonadati</taxon>
        <taxon>Bacteroidota</taxon>
        <taxon>Bacteroidia</taxon>
        <taxon>Bacteroidales</taxon>
        <taxon>Bacteroidaceae</taxon>
        <taxon>Bacteroides</taxon>
    </lineage>
</organism>
<dbReference type="EMBL" id="CP027231">
    <property type="protein sequence ID" value="AVM53295.1"/>
    <property type="molecule type" value="Genomic_DNA"/>
</dbReference>
<dbReference type="RefSeq" id="WP_106041819.1">
    <property type="nucleotide sequence ID" value="NZ_CP027231.1"/>
</dbReference>
<reference evidence="1 2" key="1">
    <citation type="submission" date="2018-02" db="EMBL/GenBank/DDBJ databases">
        <authorList>
            <person name="Holder M.E."/>
            <person name="Ajami N.J."/>
            <person name="Petrosino J.F."/>
        </authorList>
    </citation>
    <scope>NUCLEOTIDE SEQUENCE [LARGE SCALE GENOMIC DNA]</scope>
    <source>
        <strain evidence="1 2">ATCC 33285</strain>
    </source>
</reference>
<keyword evidence="2" id="KW-1185">Reference proteome</keyword>
<name>A0ABM6T912_9BACE</name>
<proteinExistence type="predicted"/>